<evidence type="ECO:0000256" key="2">
    <source>
        <dbReference type="SAM" id="SignalP"/>
    </source>
</evidence>
<reference evidence="3" key="1">
    <citation type="journal article" date="2021" name="PeerJ">
        <title>Extensive microbial diversity within the chicken gut microbiome revealed by metagenomics and culture.</title>
        <authorList>
            <person name="Gilroy R."/>
            <person name="Ravi A."/>
            <person name="Getino M."/>
            <person name="Pursley I."/>
            <person name="Horton D.L."/>
            <person name="Alikhan N.F."/>
            <person name="Baker D."/>
            <person name="Gharbi K."/>
            <person name="Hall N."/>
            <person name="Watson M."/>
            <person name="Adriaenssens E.M."/>
            <person name="Foster-Nyarko E."/>
            <person name="Jarju S."/>
            <person name="Secka A."/>
            <person name="Antonio M."/>
            <person name="Oren A."/>
            <person name="Chaudhuri R.R."/>
            <person name="La Ragione R."/>
            <person name="Hildebrand F."/>
            <person name="Pallen M.J."/>
        </authorList>
    </citation>
    <scope>NUCLEOTIDE SEQUENCE</scope>
    <source>
        <strain evidence="3">8470</strain>
    </source>
</reference>
<proteinExistence type="predicted"/>
<dbReference type="Proteomes" id="UP000784286">
    <property type="component" value="Unassembled WGS sequence"/>
</dbReference>
<feature type="chain" id="PRO_5037812388" description="Cell surface protein" evidence="2">
    <location>
        <begin position="18"/>
        <end position="930"/>
    </location>
</feature>
<evidence type="ECO:0000256" key="1">
    <source>
        <dbReference type="SAM" id="Coils"/>
    </source>
</evidence>
<feature type="coiled-coil region" evidence="1">
    <location>
        <begin position="25"/>
        <end position="118"/>
    </location>
</feature>
<protein>
    <recommendedName>
        <fullName evidence="5">Cell surface protein</fullName>
    </recommendedName>
</protein>
<gene>
    <name evidence="3" type="ORF">H9928_10715</name>
</gene>
<dbReference type="EMBL" id="JAHLFJ010000095">
    <property type="protein sequence ID" value="MBU3857000.1"/>
    <property type="molecule type" value="Genomic_DNA"/>
</dbReference>
<evidence type="ECO:0008006" key="5">
    <source>
        <dbReference type="Google" id="ProtNLM"/>
    </source>
</evidence>
<reference evidence="3" key="2">
    <citation type="submission" date="2021-04" db="EMBL/GenBank/DDBJ databases">
        <authorList>
            <person name="Gilroy R."/>
        </authorList>
    </citation>
    <scope>NUCLEOTIDE SEQUENCE</scope>
    <source>
        <strain evidence="3">8470</strain>
    </source>
</reference>
<organism evidence="3 4">
    <name type="scientific">Candidatus Phocaeicola excrementipullorum</name>
    <dbReference type="NCBI Taxonomy" id="2838731"/>
    <lineage>
        <taxon>Bacteria</taxon>
        <taxon>Pseudomonadati</taxon>
        <taxon>Bacteroidota</taxon>
        <taxon>Bacteroidia</taxon>
        <taxon>Bacteroidales</taxon>
        <taxon>Bacteroidaceae</taxon>
        <taxon>Phocaeicola</taxon>
    </lineage>
</organism>
<feature type="signal peptide" evidence="2">
    <location>
        <begin position="1"/>
        <end position="17"/>
    </location>
</feature>
<dbReference type="AlphaFoldDB" id="A0A948TQ75"/>
<sequence>MKKRFISAMLFGALVLAAGTSVTSCSDYDDEIQNLQTQIDQITSSNPVTADDIKAAVDAAKGDLQKQLDELEQQLAGSGDDSGLAAKVQELERKIAELDGIKNRLDELELAEKEYAETGSLAAYQAKEGLNAFINEKITDALDGNGGAIAAYIEEAVKTGALIDLNRLNAELAAIVGPAGSLTLLQADFEKYITGNGDEALLKRVSGLESYAAYIEKFIENGNGQYETFADVLDQIEETRTLAASLFVPGGEAYNAVQAIVAGEIGAVDSRIETIESDIEKLGIDVEAIKGMIQSIVYVPAYADGKVQFTTLYAEPASGSDWDLISSSQEVEVKFRISPASAVQNFVKNYEVEIQSLEVESRADEPLAVKEGSVVVADADLGIVAMKLSADNLTGNRAACLHVTGKRQEGASDFVSDVTSDYFDVVAVEKYMKNVKYETAETERELVYNAGEGEEHASLDFLAGGHYELYVSDSKTGTFGWEKASDELGIDMDLFHLTFKVSGDINYFSLDAAAGVLKVANVGQTSSVNKSVTVGYEIAVDNASGSPYSGTYDDKVTIVRRVGAANIGNFDFEWNNVGGFENSYALSADEMDAVYNAAGLTKEEFNRLAHNASVFDFADGDAYFAFVGGADNDLKLIVKQGTNGGKAIARIKVTETLSITIEAVANVAYPEVDKLAKKAEMWDGDVVYLPVAVDAAQASQVNIGFDDITRIFSNYSDVEAAVVAKAGGTIEFKPEVGEMRGNKYIVDVNDYLGSGENLAEKLKMDVVVKFGDDHVVETIPVVFKFINDINLSGTWAVPAAGEIVIEDRYQSASLTSGTTGGEKWAFSWTDYRGSEMWPAIDKNAFGSSLAGRDALHLYGLNVEMVPVGENAGKFIVDQNAGTIKLTDDQASLESVAGDITVQVKVTATSIWGTVPNNVVTLNVRVKQWAD</sequence>
<name>A0A948TQ75_9BACT</name>
<evidence type="ECO:0000313" key="4">
    <source>
        <dbReference type="Proteomes" id="UP000784286"/>
    </source>
</evidence>
<keyword evidence="2" id="KW-0732">Signal</keyword>
<dbReference type="PROSITE" id="PS51257">
    <property type="entry name" value="PROKAR_LIPOPROTEIN"/>
    <property type="match status" value="1"/>
</dbReference>
<evidence type="ECO:0000313" key="3">
    <source>
        <dbReference type="EMBL" id="MBU3857000.1"/>
    </source>
</evidence>
<keyword evidence="1" id="KW-0175">Coiled coil</keyword>
<comment type="caution">
    <text evidence="3">The sequence shown here is derived from an EMBL/GenBank/DDBJ whole genome shotgun (WGS) entry which is preliminary data.</text>
</comment>
<accession>A0A948TQ75</accession>